<evidence type="ECO:0000313" key="5">
    <source>
        <dbReference type="Proteomes" id="UP000230202"/>
    </source>
</evidence>
<reference evidence="4" key="1">
    <citation type="journal article" date="2017" name="MBio">
        <title>Type VI secretion-mediated competition in the bee gut microbiome.</title>
        <authorList>
            <person name="Steele M.I."/>
            <person name="Kwong W.K."/>
            <person name="Powell J.E."/>
            <person name="Whiteley M."/>
            <person name="Moran N.A."/>
        </authorList>
    </citation>
    <scope>NUCLEOTIDE SEQUENCE [LARGE SCALE GENOMIC DNA]</scope>
    <source>
        <strain evidence="4">WkB273</strain>
    </source>
</reference>
<accession>A0A2N9X662</accession>
<dbReference type="EMBL" id="MEIL01000029">
    <property type="protein sequence ID" value="PIT38665.1"/>
    <property type="molecule type" value="Genomic_DNA"/>
</dbReference>
<name>A0A2N9X662_9NEIS</name>
<feature type="region of interest" description="Disordered" evidence="1">
    <location>
        <begin position="125"/>
        <end position="147"/>
    </location>
</feature>
<evidence type="ECO:0000259" key="3">
    <source>
        <dbReference type="Pfam" id="PF09851"/>
    </source>
</evidence>
<dbReference type="RefSeq" id="WP_100152547.1">
    <property type="nucleotide sequence ID" value="NZ_MEIL01000029.1"/>
</dbReference>
<dbReference type="AlphaFoldDB" id="A0A2N9X662"/>
<protein>
    <recommendedName>
        <fullName evidence="3">SHOCT domain-containing protein</fullName>
    </recommendedName>
</protein>
<dbReference type="InterPro" id="IPR018649">
    <property type="entry name" value="SHOCT"/>
</dbReference>
<dbReference type="Pfam" id="PF09851">
    <property type="entry name" value="SHOCT"/>
    <property type="match status" value="1"/>
</dbReference>
<gene>
    <name evidence="4" type="ORF">BHC54_09110</name>
</gene>
<proteinExistence type="predicted"/>
<keyword evidence="2" id="KW-0812">Transmembrane</keyword>
<sequence length="328" mass="36842">MDKSSLTEELEALFKLFEKGAITKEEYEAQKAILLSSKTETSPSEEAHENQESVPIFIEEPYQKQNESAHSNSVKIILIIIIGLIIIVAMYFIFAGNKKDLLPNNGSGTLSASAASESITVNAQQTSNTADKNLEDDSDSTGLNLNTKTPEELNQLLNKFQQDRAKALANLRNIWSNLDPDFKATIQEEQKNWDNTALTTSCSLTGYQTILAQQVANQYCESVMLNNRAKELLDEQASNLTDIKQEKAAQMDAKASDALKRVNITWSTIPDDIQQNLNQTYEQWSDEINKYCISRPTAKNLIETQINYDNCIINKSENKIKELNGYKI</sequence>
<evidence type="ECO:0000256" key="1">
    <source>
        <dbReference type="SAM" id="MobiDB-lite"/>
    </source>
</evidence>
<keyword evidence="2" id="KW-0472">Membrane</keyword>
<organism evidence="4 5">
    <name type="scientific">Snodgrassella alvi</name>
    <dbReference type="NCBI Taxonomy" id="1196083"/>
    <lineage>
        <taxon>Bacteria</taxon>
        <taxon>Pseudomonadati</taxon>
        <taxon>Pseudomonadota</taxon>
        <taxon>Betaproteobacteria</taxon>
        <taxon>Neisseriales</taxon>
        <taxon>Neisseriaceae</taxon>
        <taxon>Snodgrassella</taxon>
    </lineage>
</organism>
<comment type="caution">
    <text evidence="4">The sequence shown here is derived from an EMBL/GenBank/DDBJ whole genome shotgun (WGS) entry which is preliminary data.</text>
</comment>
<evidence type="ECO:0000313" key="4">
    <source>
        <dbReference type="EMBL" id="PIT38665.1"/>
    </source>
</evidence>
<keyword evidence="5" id="KW-1185">Reference proteome</keyword>
<evidence type="ECO:0000256" key="2">
    <source>
        <dbReference type="SAM" id="Phobius"/>
    </source>
</evidence>
<feature type="domain" description="SHOCT" evidence="3">
    <location>
        <begin position="8"/>
        <end position="35"/>
    </location>
</feature>
<dbReference type="Proteomes" id="UP000230202">
    <property type="component" value="Unassembled WGS sequence"/>
</dbReference>
<feature type="transmembrane region" description="Helical" evidence="2">
    <location>
        <begin position="74"/>
        <end position="94"/>
    </location>
</feature>
<keyword evidence="2" id="KW-1133">Transmembrane helix</keyword>